<proteinExistence type="predicted"/>
<feature type="transmembrane region" description="Helical" evidence="2">
    <location>
        <begin position="176"/>
        <end position="194"/>
    </location>
</feature>
<dbReference type="EMBL" id="JBHTCS010000030">
    <property type="protein sequence ID" value="MFC7451032.1"/>
    <property type="molecule type" value="Genomic_DNA"/>
</dbReference>
<keyword evidence="4" id="KW-1185">Reference proteome</keyword>
<protein>
    <submittedName>
        <fullName evidence="3">PrsW family glutamic-type intramembrane protease</fullName>
        <ecNumber evidence="3">3.4.-.-</ecNumber>
    </submittedName>
</protein>
<dbReference type="Pfam" id="PF13367">
    <property type="entry name" value="PrsW-protease"/>
    <property type="match status" value="1"/>
</dbReference>
<dbReference type="InterPro" id="IPR026898">
    <property type="entry name" value="PrsW"/>
</dbReference>
<dbReference type="RefSeq" id="WP_378409131.1">
    <property type="nucleotide sequence ID" value="NZ_JBHTCS010000030.1"/>
</dbReference>
<organism evidence="3 4">
    <name type="scientific">Rhodococcus daqingensis</name>
    <dbReference type="NCBI Taxonomy" id="2479363"/>
    <lineage>
        <taxon>Bacteria</taxon>
        <taxon>Bacillati</taxon>
        <taxon>Actinomycetota</taxon>
        <taxon>Actinomycetes</taxon>
        <taxon>Mycobacteriales</taxon>
        <taxon>Nocardiaceae</taxon>
        <taxon>Rhodococcus</taxon>
    </lineage>
</organism>
<dbReference type="GO" id="GO:0008233">
    <property type="term" value="F:peptidase activity"/>
    <property type="evidence" value="ECO:0007669"/>
    <property type="project" value="UniProtKB-KW"/>
</dbReference>
<feature type="transmembrane region" description="Helical" evidence="2">
    <location>
        <begin position="72"/>
        <end position="95"/>
    </location>
</feature>
<feature type="transmembrane region" description="Helical" evidence="2">
    <location>
        <begin position="250"/>
        <end position="271"/>
    </location>
</feature>
<dbReference type="GO" id="GO:0006508">
    <property type="term" value="P:proteolysis"/>
    <property type="evidence" value="ECO:0007669"/>
    <property type="project" value="UniProtKB-KW"/>
</dbReference>
<feature type="transmembrane region" description="Helical" evidence="2">
    <location>
        <begin position="201"/>
        <end position="221"/>
    </location>
</feature>
<evidence type="ECO:0000256" key="1">
    <source>
        <dbReference type="SAM" id="MobiDB-lite"/>
    </source>
</evidence>
<comment type="caution">
    <text evidence="3">The sequence shown here is derived from an EMBL/GenBank/DDBJ whole genome shotgun (WGS) entry which is preliminary data.</text>
</comment>
<keyword evidence="3" id="KW-0645">Protease</keyword>
<feature type="transmembrane region" description="Helical" evidence="2">
    <location>
        <begin position="283"/>
        <end position="300"/>
    </location>
</feature>
<feature type="transmembrane region" description="Helical" evidence="2">
    <location>
        <begin position="101"/>
        <end position="123"/>
    </location>
</feature>
<keyword evidence="3" id="KW-0378">Hydrolase</keyword>
<keyword evidence="2" id="KW-1133">Transmembrane helix</keyword>
<keyword evidence="2" id="KW-0472">Membrane</keyword>
<feature type="compositionally biased region" description="Low complexity" evidence="1">
    <location>
        <begin position="363"/>
        <end position="372"/>
    </location>
</feature>
<accession>A0ABW2S4G3</accession>
<sequence length="384" mass="40835">MVIQLIGLALTLLGAGMLVALRRSRVDEPEPGWRPDPTVDERRGRFWDDQAWTHRVRAGDEQAVRGRRFRGLFWGPWVWAIVVALVTLGVGAAVYNSTESVAVLMALSLVVMSSLALAFYLFVARQLDLHQAIGLREVVAATVTAAGVTLVVAMTLNDLVIESVGLTGALITVGPVEESTKLIVPLALFALGWYRNPRAGIALGLAGGAGFAIAETVLYGYTVPKGGAPDPCTGETIDAPGVGGSLLAQAFRFVMISPLHWLWTGIAVAVIWRLWHLYGRARLTVPVVATLAAVMATHSLNDTSALITCGGSAGSSAHFGINLLLPIALYLAFRFFARQSTPPQHIGVVSRGWHPTHIAAEPETLAEPATPAGRHEEVDGGLAP</sequence>
<reference evidence="4" key="1">
    <citation type="journal article" date="2019" name="Int. J. Syst. Evol. Microbiol.">
        <title>The Global Catalogue of Microorganisms (GCM) 10K type strain sequencing project: providing services to taxonomists for standard genome sequencing and annotation.</title>
        <authorList>
            <consortium name="The Broad Institute Genomics Platform"/>
            <consortium name="The Broad Institute Genome Sequencing Center for Infectious Disease"/>
            <person name="Wu L."/>
            <person name="Ma J."/>
        </authorList>
    </citation>
    <scope>NUCLEOTIDE SEQUENCE [LARGE SCALE GENOMIC DNA]</scope>
    <source>
        <strain evidence="4">ICMP 19430</strain>
    </source>
</reference>
<evidence type="ECO:0000256" key="2">
    <source>
        <dbReference type="SAM" id="Phobius"/>
    </source>
</evidence>
<dbReference type="EC" id="3.4.-.-" evidence="3"/>
<feature type="region of interest" description="Disordered" evidence="1">
    <location>
        <begin position="363"/>
        <end position="384"/>
    </location>
</feature>
<name>A0ABW2S4G3_9NOCA</name>
<evidence type="ECO:0000313" key="3">
    <source>
        <dbReference type="EMBL" id="MFC7451032.1"/>
    </source>
</evidence>
<feature type="transmembrane region" description="Helical" evidence="2">
    <location>
        <begin position="135"/>
        <end position="156"/>
    </location>
</feature>
<evidence type="ECO:0000313" key="4">
    <source>
        <dbReference type="Proteomes" id="UP001596484"/>
    </source>
</evidence>
<feature type="transmembrane region" description="Helical" evidence="2">
    <location>
        <begin position="6"/>
        <end position="24"/>
    </location>
</feature>
<feature type="transmembrane region" description="Helical" evidence="2">
    <location>
        <begin position="320"/>
        <end position="337"/>
    </location>
</feature>
<dbReference type="Proteomes" id="UP001596484">
    <property type="component" value="Unassembled WGS sequence"/>
</dbReference>
<gene>
    <name evidence="3" type="ORF">ACFQS9_24345</name>
</gene>
<keyword evidence="2" id="KW-0812">Transmembrane</keyword>